<dbReference type="GO" id="GO:0003700">
    <property type="term" value="F:DNA-binding transcription factor activity"/>
    <property type="evidence" value="ECO:0007669"/>
    <property type="project" value="InterPro"/>
</dbReference>
<dbReference type="SMART" id="SM00342">
    <property type="entry name" value="HTH_ARAC"/>
    <property type="match status" value="1"/>
</dbReference>
<keyword evidence="1" id="KW-0805">Transcription regulation</keyword>
<sequence length="296" mass="34459">MNLNVLKDSSEFIHYNNPAFPVYVRKGNLTSFTNLEAHCHWHDDVEFLMPVKGHISYHVNGNTFLIKEGEAIFINSRQMHYGFSKDISDCEYICIVFNPKILLSITEIQNRYVTPILESYLSEFVIKADNSSHTQLRSMISRIYSLYVQEEEQIELKAISFLYSLWEALYHIIQPYFVQELGSTDTNLNTLKKMLSFIYINYEAKLSLADIANAGGICRSKCCKIFKQYLNSTPNDYLNSYRLEKSQILLRDIQYSIAEIAYSCGFSNPSYFSEIFLKFKGCTPTEYRSKMNHQLK</sequence>
<dbReference type="Gene3D" id="2.60.120.10">
    <property type="entry name" value="Jelly Rolls"/>
    <property type="match status" value="1"/>
</dbReference>
<dbReference type="InterPro" id="IPR018060">
    <property type="entry name" value="HTH_AraC"/>
</dbReference>
<dbReference type="OrthoDB" id="9778008at2"/>
<dbReference type="PANTHER" id="PTHR43280:SF28">
    <property type="entry name" value="HTH-TYPE TRANSCRIPTIONAL ACTIVATOR RHAS"/>
    <property type="match status" value="1"/>
</dbReference>
<dbReference type="SUPFAM" id="SSF51215">
    <property type="entry name" value="Regulatory protein AraC"/>
    <property type="match status" value="1"/>
</dbReference>
<dbReference type="PROSITE" id="PS01124">
    <property type="entry name" value="HTH_ARAC_FAMILY_2"/>
    <property type="match status" value="1"/>
</dbReference>
<keyword evidence="3" id="KW-0804">Transcription</keyword>
<dbReference type="CDD" id="cd02209">
    <property type="entry name" value="cupin_XRE_C"/>
    <property type="match status" value="1"/>
</dbReference>
<dbReference type="Pfam" id="PF02311">
    <property type="entry name" value="AraC_binding"/>
    <property type="match status" value="1"/>
</dbReference>
<evidence type="ECO:0000313" key="6">
    <source>
        <dbReference type="Proteomes" id="UP000461768"/>
    </source>
</evidence>
<dbReference type="RefSeq" id="WP_151142531.1">
    <property type="nucleotide sequence ID" value="NZ_WAGX01000004.1"/>
</dbReference>
<gene>
    <name evidence="5" type="ORF">F7O84_04900</name>
</gene>
<dbReference type="AlphaFoldDB" id="A0A7V7QM94"/>
<dbReference type="InterPro" id="IPR003313">
    <property type="entry name" value="AraC-bd"/>
</dbReference>
<dbReference type="Gene3D" id="1.10.10.60">
    <property type="entry name" value="Homeodomain-like"/>
    <property type="match status" value="2"/>
</dbReference>
<comment type="caution">
    <text evidence="5">The sequence shown here is derived from an EMBL/GenBank/DDBJ whole genome shotgun (WGS) entry which is preliminary data.</text>
</comment>
<dbReference type="Proteomes" id="UP000461768">
    <property type="component" value="Unassembled WGS sequence"/>
</dbReference>
<dbReference type="PRINTS" id="PR00032">
    <property type="entry name" value="HTHARAC"/>
</dbReference>
<protein>
    <submittedName>
        <fullName evidence="5">AraC family transcriptional regulator</fullName>
    </submittedName>
</protein>
<evidence type="ECO:0000256" key="3">
    <source>
        <dbReference type="ARBA" id="ARBA00023163"/>
    </source>
</evidence>
<dbReference type="InterPro" id="IPR009057">
    <property type="entry name" value="Homeodomain-like_sf"/>
</dbReference>
<dbReference type="InterPro" id="IPR037923">
    <property type="entry name" value="HTH-like"/>
</dbReference>
<dbReference type="InterPro" id="IPR020449">
    <property type="entry name" value="Tscrpt_reg_AraC-type_HTH"/>
</dbReference>
<dbReference type="EMBL" id="WAGX01000004">
    <property type="protein sequence ID" value="KAB1439729.1"/>
    <property type="molecule type" value="Genomic_DNA"/>
</dbReference>
<dbReference type="PROSITE" id="PS00041">
    <property type="entry name" value="HTH_ARAC_FAMILY_1"/>
    <property type="match status" value="1"/>
</dbReference>
<organism evidence="5 6">
    <name type="scientific">Candidatus Galacturonatibacter soehngenii</name>
    <dbReference type="NCBI Taxonomy" id="2307010"/>
    <lineage>
        <taxon>Bacteria</taxon>
        <taxon>Bacillati</taxon>
        <taxon>Bacillota</taxon>
        <taxon>Clostridia</taxon>
        <taxon>Lachnospirales</taxon>
        <taxon>Lachnospiraceae</taxon>
        <taxon>Candidatus Galacturonatibacter</taxon>
    </lineage>
</organism>
<dbReference type="SUPFAM" id="SSF46689">
    <property type="entry name" value="Homeodomain-like"/>
    <property type="match status" value="2"/>
</dbReference>
<dbReference type="InterPro" id="IPR014710">
    <property type="entry name" value="RmlC-like_jellyroll"/>
</dbReference>
<name>A0A7V7QM94_9FIRM</name>
<reference evidence="5 6" key="2">
    <citation type="submission" date="2020-02" db="EMBL/GenBank/DDBJ databases">
        <title>Candidatus Galacturonibacter soehngenii shows hetero-acetogenic catabolism of galacturonic acid but lacks a canonical carbon monoxide dehydrogenase/acetyl-CoA synthase complex.</title>
        <authorList>
            <person name="Diender M."/>
            <person name="Stouten G.R."/>
            <person name="Petersen J.F."/>
            <person name="Nielsen P.H."/>
            <person name="Dueholm M.S."/>
            <person name="Pronk J.T."/>
            <person name="Van Loosdrecht M.C.M."/>
        </authorList>
    </citation>
    <scope>NUCLEOTIDE SEQUENCE [LARGE SCALE GENOMIC DNA]</scope>
    <source>
        <strain evidence="5">GalUA</strain>
    </source>
</reference>
<keyword evidence="2" id="KW-0238">DNA-binding</keyword>
<dbReference type="GO" id="GO:0043565">
    <property type="term" value="F:sequence-specific DNA binding"/>
    <property type="evidence" value="ECO:0007669"/>
    <property type="project" value="InterPro"/>
</dbReference>
<dbReference type="InterPro" id="IPR018062">
    <property type="entry name" value="HTH_AraC-typ_CS"/>
</dbReference>
<keyword evidence="6" id="KW-1185">Reference proteome</keyword>
<feature type="domain" description="HTH araC/xylS-type" evidence="4">
    <location>
        <begin position="192"/>
        <end position="290"/>
    </location>
</feature>
<proteinExistence type="predicted"/>
<accession>A0A7V7QM94</accession>
<evidence type="ECO:0000313" key="5">
    <source>
        <dbReference type="EMBL" id="KAB1439729.1"/>
    </source>
</evidence>
<dbReference type="PANTHER" id="PTHR43280">
    <property type="entry name" value="ARAC-FAMILY TRANSCRIPTIONAL REGULATOR"/>
    <property type="match status" value="1"/>
</dbReference>
<reference evidence="5 6" key="1">
    <citation type="submission" date="2019-09" db="EMBL/GenBank/DDBJ databases">
        <authorList>
            <person name="Valk L.C."/>
        </authorList>
    </citation>
    <scope>NUCLEOTIDE SEQUENCE [LARGE SCALE GENOMIC DNA]</scope>
    <source>
        <strain evidence="5">GalUA</strain>
    </source>
</reference>
<evidence type="ECO:0000256" key="1">
    <source>
        <dbReference type="ARBA" id="ARBA00023015"/>
    </source>
</evidence>
<dbReference type="Pfam" id="PF12833">
    <property type="entry name" value="HTH_18"/>
    <property type="match status" value="1"/>
</dbReference>
<evidence type="ECO:0000256" key="2">
    <source>
        <dbReference type="ARBA" id="ARBA00023125"/>
    </source>
</evidence>
<evidence type="ECO:0000259" key="4">
    <source>
        <dbReference type="PROSITE" id="PS01124"/>
    </source>
</evidence>